<evidence type="ECO:0000256" key="1">
    <source>
        <dbReference type="ARBA" id="ARBA00003822"/>
    </source>
</evidence>
<comment type="catalytic activity">
    <reaction evidence="7 8">
        <text>carbamoyl phosphate + L-ornithine = L-citrulline + phosphate + H(+)</text>
        <dbReference type="Rhea" id="RHEA:19513"/>
        <dbReference type="ChEBI" id="CHEBI:15378"/>
        <dbReference type="ChEBI" id="CHEBI:43474"/>
        <dbReference type="ChEBI" id="CHEBI:46911"/>
        <dbReference type="ChEBI" id="CHEBI:57743"/>
        <dbReference type="ChEBI" id="CHEBI:58228"/>
        <dbReference type="EC" id="2.1.3.3"/>
    </reaction>
</comment>
<feature type="binding site" evidence="8">
    <location>
        <position position="165"/>
    </location>
    <ligand>
        <name>carbamoyl phosphate</name>
        <dbReference type="ChEBI" id="CHEBI:58228"/>
    </ligand>
</feature>
<evidence type="ECO:0000256" key="8">
    <source>
        <dbReference type="HAMAP-Rule" id="MF_01109"/>
    </source>
</evidence>
<comment type="pathway">
    <text evidence="2">Amino-acid biosynthesis; L-arginine biosynthesis; L-arginine from L-ornithine and carbamoyl phosphate: step 1/3.</text>
</comment>
<feature type="binding site" evidence="8">
    <location>
        <begin position="192"/>
        <end position="195"/>
    </location>
    <ligand>
        <name>carbamoyl phosphate</name>
        <dbReference type="ChEBI" id="CHEBI:58228"/>
    </ligand>
</feature>
<dbReference type="PANTHER" id="PTHR45753:SF3">
    <property type="entry name" value="ORNITHINE TRANSCARBAMYLASE, MITOCHONDRIAL"/>
    <property type="match status" value="1"/>
</dbReference>
<evidence type="ECO:0000256" key="7">
    <source>
        <dbReference type="ARBA" id="ARBA00048772"/>
    </source>
</evidence>
<feature type="domain" description="Aspartate/ornithine carbamoyltransferase carbamoyl-P binding" evidence="10">
    <location>
        <begin position="65"/>
        <end position="205"/>
    </location>
</feature>
<dbReference type="NCBIfam" id="NF001986">
    <property type="entry name" value="PRK00779.1"/>
    <property type="match status" value="1"/>
</dbReference>
<evidence type="ECO:0000256" key="6">
    <source>
        <dbReference type="ARBA" id="ARBA00022679"/>
    </source>
</evidence>
<keyword evidence="8" id="KW-0963">Cytoplasm</keyword>
<name>W7RMZ3_LYSSH</name>
<dbReference type="EC" id="2.1.3.3" evidence="4 8"/>
<feature type="binding site" evidence="8">
    <location>
        <position position="141"/>
    </location>
    <ligand>
        <name>carbamoyl phosphate</name>
        <dbReference type="ChEBI" id="CHEBI:58228"/>
    </ligand>
</feature>
<dbReference type="InterPro" id="IPR002292">
    <property type="entry name" value="Orn/put_carbamltrans"/>
</dbReference>
<dbReference type="PANTHER" id="PTHR45753">
    <property type="entry name" value="ORNITHINE CARBAMOYLTRANSFERASE, MITOCHONDRIAL"/>
    <property type="match status" value="1"/>
</dbReference>
<evidence type="ECO:0000256" key="2">
    <source>
        <dbReference type="ARBA" id="ARBA00004975"/>
    </source>
</evidence>
<dbReference type="Pfam" id="PF00185">
    <property type="entry name" value="OTCace"/>
    <property type="match status" value="1"/>
</dbReference>
<feature type="binding site" evidence="8">
    <location>
        <position position="287"/>
    </location>
    <ligand>
        <name>L-ornithine</name>
        <dbReference type="ChEBI" id="CHEBI:46911"/>
    </ligand>
</feature>
<dbReference type="HOGENOM" id="CLU_043846_3_2_9"/>
<keyword evidence="6 8" id="KW-0808">Transferase</keyword>
<evidence type="ECO:0000256" key="5">
    <source>
        <dbReference type="ARBA" id="ARBA00016634"/>
    </source>
</evidence>
<dbReference type="InterPro" id="IPR006132">
    <property type="entry name" value="Asp/Orn_carbamoyltranf_P-bd"/>
</dbReference>
<dbReference type="InterPro" id="IPR036901">
    <property type="entry name" value="Asp/Orn_carbamoylTrfase_sf"/>
</dbReference>
<dbReference type="InterPro" id="IPR006131">
    <property type="entry name" value="Asp_carbamoyltransf_Asp/Orn-bd"/>
</dbReference>
<feature type="binding site" evidence="8">
    <location>
        <position position="223"/>
    </location>
    <ligand>
        <name>L-ornithine</name>
        <dbReference type="ChEBI" id="CHEBI:46911"/>
    </ligand>
</feature>
<reference evidence="11 12" key="1">
    <citation type="journal article" date="2015" name="Stand. Genomic Sci.">
        <title>Genome sequence and description of the mosquitocidal and heavy metal tolerant strain Lysinibacillus sphaericus CBAM5.</title>
        <authorList>
            <person name="Pena-Montenegro T.D."/>
            <person name="Lozano L."/>
            <person name="Dussan J."/>
        </authorList>
    </citation>
    <scope>NUCLEOTIDE SEQUENCE [LARGE SCALE GENOMIC DNA]</scope>
    <source>
        <strain evidence="11 12">CBAM5</strain>
    </source>
</reference>
<evidence type="ECO:0000256" key="3">
    <source>
        <dbReference type="ARBA" id="ARBA00007805"/>
    </source>
</evidence>
<dbReference type="AlphaFoldDB" id="W7RMZ3"/>
<dbReference type="GO" id="GO:0004585">
    <property type="term" value="F:ornithine carbamoyltransferase activity"/>
    <property type="evidence" value="ECO:0007669"/>
    <property type="project" value="UniProtKB-UniRule"/>
</dbReference>
<organism evidence="11 12">
    <name type="scientific">Lysinibacillus sphaericus CBAM5</name>
    <dbReference type="NCBI Taxonomy" id="1400869"/>
    <lineage>
        <taxon>Bacteria</taxon>
        <taxon>Bacillati</taxon>
        <taxon>Bacillota</taxon>
        <taxon>Bacilli</taxon>
        <taxon>Bacillales</taxon>
        <taxon>Bacillaceae</taxon>
        <taxon>Lysinibacillus</taxon>
    </lineage>
</organism>
<comment type="caution">
    <text evidence="11">The sequence shown here is derived from an EMBL/GenBank/DDBJ whole genome shotgun (WGS) entry which is preliminary data.</text>
</comment>
<dbReference type="InterPro" id="IPR006130">
    <property type="entry name" value="Asp/Orn_carbamoylTrfase"/>
</dbReference>
<dbReference type="PROSITE" id="PS00097">
    <property type="entry name" value="CARBAMOYLTRANSFERASE"/>
    <property type="match status" value="1"/>
</dbReference>
<dbReference type="NCBIfam" id="TIGR00658">
    <property type="entry name" value="orni_carb_tr"/>
    <property type="match status" value="1"/>
</dbReference>
<dbReference type="Gene3D" id="3.40.50.1370">
    <property type="entry name" value="Aspartate/ornithine carbamoyltransferase"/>
    <property type="match status" value="2"/>
</dbReference>
<evidence type="ECO:0000313" key="11">
    <source>
        <dbReference type="EMBL" id="EWH31994.1"/>
    </source>
</evidence>
<protein>
    <recommendedName>
        <fullName evidence="5 8">Ornithine carbamoyltransferase</fullName>
        <shortName evidence="8">OTCase</shortName>
        <ecNumber evidence="4 8">2.1.3.3</ecNumber>
    </recommendedName>
</protein>
<feature type="binding site" evidence="8">
    <location>
        <begin position="291"/>
        <end position="292"/>
    </location>
    <ligand>
        <name>L-ornithine</name>
        <dbReference type="ChEBI" id="CHEBI:46911"/>
    </ligand>
</feature>
<feature type="binding site" evidence="8">
    <location>
        <begin position="114"/>
        <end position="117"/>
    </location>
    <ligand>
        <name>carbamoyl phosphate</name>
        <dbReference type="ChEBI" id="CHEBI:58228"/>
    </ligand>
</feature>
<feature type="domain" description="Aspartate/ornithine carbamoyltransferase Asp/Orn-binding" evidence="9">
    <location>
        <begin position="211"/>
        <end position="365"/>
    </location>
</feature>
<dbReference type="FunFam" id="3.40.50.1370:FF:000008">
    <property type="entry name" value="Ornithine carbamoyltransferase"/>
    <property type="match status" value="1"/>
</dbReference>
<dbReference type="GO" id="GO:0005737">
    <property type="term" value="C:cytoplasm"/>
    <property type="evidence" value="ECO:0007669"/>
    <property type="project" value="UniProtKB-SubCell"/>
</dbReference>
<evidence type="ECO:0000256" key="4">
    <source>
        <dbReference type="ARBA" id="ARBA00013007"/>
    </source>
</evidence>
<proteinExistence type="inferred from homology"/>
<evidence type="ECO:0000259" key="10">
    <source>
        <dbReference type="Pfam" id="PF02729"/>
    </source>
</evidence>
<sequence>MLLCINIQYDEFLSHLIFIEKNYKNSVDFIFMHDILISTAMKQGAKAMKLLEEVQLKLVSSLKGKDLLTLLDYTSQEVKELIELATQLKMITKEGKCPRLLEGKTLGMIFEKHSTRTRISFEVGMNQLGGKSMFMHARDLQIGRGESIYDTAHVLSGYLDGIMIRANSHAMVKELAEHAAIPVINGLTDIYHPCQALADLETIAENKGFLKGLKIAYVGDGNNVAHSLIVASAHVGMNVAVATPAGYECDAEVIANAQAIAAANGSTIMVTHDPVEAVLQADVVYADVWTSMGQEEEAAKRLQDFADYQINDELVAYAKPNYMFLHCLPAHREEEVATSVIDGPNSYIFEQAENRLHAQKAVLASILA</sequence>
<dbReference type="PRINTS" id="PR00102">
    <property type="entry name" value="OTCASE"/>
</dbReference>
<dbReference type="HAMAP" id="MF_01109">
    <property type="entry name" value="OTCase"/>
    <property type="match status" value="1"/>
</dbReference>
<evidence type="ECO:0000259" key="9">
    <source>
        <dbReference type="Pfam" id="PF00185"/>
    </source>
</evidence>
<dbReference type="PRINTS" id="PR00100">
    <property type="entry name" value="AOTCASE"/>
</dbReference>
<comment type="similarity">
    <text evidence="3 8">Belongs to the aspartate/ornithine carbamoyltransferase superfamily. OTCase family.</text>
</comment>
<dbReference type="Proteomes" id="UP000023555">
    <property type="component" value="Unassembled WGS sequence"/>
</dbReference>
<dbReference type="GO" id="GO:0019240">
    <property type="term" value="P:citrulline biosynthetic process"/>
    <property type="evidence" value="ECO:0007669"/>
    <property type="project" value="TreeGrafter"/>
</dbReference>
<dbReference type="EMBL" id="AYKQ01000010">
    <property type="protein sequence ID" value="EWH31994.1"/>
    <property type="molecule type" value="Genomic_DNA"/>
</dbReference>
<gene>
    <name evidence="11" type="ORF">P799_15620</name>
</gene>
<dbReference type="GO" id="GO:0042450">
    <property type="term" value="P:L-arginine biosynthetic process via ornithine"/>
    <property type="evidence" value="ECO:0007669"/>
    <property type="project" value="UniProtKB-UniRule"/>
</dbReference>
<feature type="binding site" evidence="8">
    <location>
        <begin position="327"/>
        <end position="328"/>
    </location>
    <ligand>
        <name>carbamoyl phosphate</name>
        <dbReference type="ChEBI" id="CHEBI:58228"/>
    </ligand>
</feature>
<dbReference type="GO" id="GO:0016597">
    <property type="term" value="F:amino acid binding"/>
    <property type="evidence" value="ECO:0007669"/>
    <property type="project" value="InterPro"/>
</dbReference>
<comment type="function">
    <text evidence="1">Reversibly catalyzes the transfer of the carbamoyl group from carbamoyl phosphate (CP) to the N(epsilon) atom of ornithine (ORN) to produce L-citrulline.</text>
</comment>
<comment type="subcellular location">
    <subcellularLocation>
        <location evidence="8">Cytoplasm</location>
    </subcellularLocation>
</comment>
<accession>W7RMZ3</accession>
<dbReference type="SUPFAM" id="SSF53671">
    <property type="entry name" value="Aspartate/ornithine carbamoyltransferase"/>
    <property type="match status" value="1"/>
</dbReference>
<evidence type="ECO:0000313" key="12">
    <source>
        <dbReference type="Proteomes" id="UP000023555"/>
    </source>
</evidence>
<dbReference type="Pfam" id="PF02729">
    <property type="entry name" value="OTCace_N"/>
    <property type="match status" value="1"/>
</dbReference>
<feature type="binding site" evidence="8">
    <location>
        <position position="355"/>
    </location>
    <ligand>
        <name>carbamoyl phosphate</name>
        <dbReference type="ChEBI" id="CHEBI:58228"/>
    </ligand>
</feature>
<dbReference type="InterPro" id="IPR024904">
    <property type="entry name" value="OTCase_ArgI"/>
</dbReference>